<dbReference type="GO" id="GO:0016706">
    <property type="term" value="F:2-oxoglutarate-dependent dioxygenase activity"/>
    <property type="evidence" value="ECO:0007669"/>
    <property type="project" value="UniProtKB-ARBA"/>
</dbReference>
<dbReference type="InterPro" id="IPR042098">
    <property type="entry name" value="TauD-like_sf"/>
</dbReference>
<evidence type="ECO:0000256" key="3">
    <source>
        <dbReference type="ARBA" id="ARBA00022723"/>
    </source>
</evidence>
<dbReference type="GO" id="GO:0046872">
    <property type="term" value="F:metal ion binding"/>
    <property type="evidence" value="ECO:0007669"/>
    <property type="project" value="UniProtKB-KW"/>
</dbReference>
<protein>
    <submittedName>
        <fullName evidence="9">Clavaminate synthase-like protein</fullName>
    </submittedName>
</protein>
<dbReference type="InterPro" id="IPR003819">
    <property type="entry name" value="TauD/TfdA-like"/>
</dbReference>
<dbReference type="OrthoDB" id="406634at2759"/>
<organism evidence="9 10">
    <name type="scientific">Rickenella mellea</name>
    <dbReference type="NCBI Taxonomy" id="50990"/>
    <lineage>
        <taxon>Eukaryota</taxon>
        <taxon>Fungi</taxon>
        <taxon>Dikarya</taxon>
        <taxon>Basidiomycota</taxon>
        <taxon>Agaricomycotina</taxon>
        <taxon>Agaricomycetes</taxon>
        <taxon>Hymenochaetales</taxon>
        <taxon>Rickenellaceae</taxon>
        <taxon>Rickenella</taxon>
    </lineage>
</organism>
<dbReference type="GO" id="GO:0045329">
    <property type="term" value="P:carnitine biosynthetic process"/>
    <property type="evidence" value="ECO:0007669"/>
    <property type="project" value="TreeGrafter"/>
</dbReference>
<comment type="cofactor">
    <cofactor evidence="1">
        <name>Fe(2+)</name>
        <dbReference type="ChEBI" id="CHEBI:29033"/>
    </cofactor>
</comment>
<dbReference type="InterPro" id="IPR010376">
    <property type="entry name" value="GBBH-like_N"/>
</dbReference>
<dbReference type="AlphaFoldDB" id="A0A4Y7PWN6"/>
<keyword evidence="4" id="KW-0223">Dioxygenase</keyword>
<feature type="domain" description="Gamma-butyrobetaine hydroxylase-like N-terminal" evidence="8">
    <location>
        <begin position="21"/>
        <end position="95"/>
    </location>
</feature>
<accession>A0A4Y7PWN6</accession>
<dbReference type="PANTHER" id="PTHR10696">
    <property type="entry name" value="GAMMA-BUTYROBETAINE HYDROXYLASE-RELATED"/>
    <property type="match status" value="1"/>
</dbReference>
<evidence type="ECO:0000313" key="9">
    <source>
        <dbReference type="EMBL" id="TDL18950.1"/>
    </source>
</evidence>
<feature type="domain" description="TauD/TfdA-like" evidence="7">
    <location>
        <begin position="126"/>
        <end position="378"/>
    </location>
</feature>
<dbReference type="EMBL" id="ML170202">
    <property type="protein sequence ID" value="TDL18950.1"/>
    <property type="molecule type" value="Genomic_DNA"/>
</dbReference>
<keyword evidence="5" id="KW-0560">Oxidoreductase</keyword>
<evidence type="ECO:0000256" key="6">
    <source>
        <dbReference type="ARBA" id="ARBA00023004"/>
    </source>
</evidence>
<dbReference type="Pfam" id="PF06155">
    <property type="entry name" value="GBBH-like_N"/>
    <property type="match status" value="1"/>
</dbReference>
<dbReference type="InterPro" id="IPR050411">
    <property type="entry name" value="AlphaKG_dependent_hydroxylases"/>
</dbReference>
<dbReference type="SUPFAM" id="SSF51197">
    <property type="entry name" value="Clavaminate synthase-like"/>
    <property type="match status" value="1"/>
</dbReference>
<evidence type="ECO:0000259" key="8">
    <source>
        <dbReference type="Pfam" id="PF06155"/>
    </source>
</evidence>
<name>A0A4Y7PWN6_9AGAM</name>
<dbReference type="Proteomes" id="UP000294933">
    <property type="component" value="Unassembled WGS sequence"/>
</dbReference>
<dbReference type="CDD" id="cd00250">
    <property type="entry name" value="CAS_like"/>
    <property type="match status" value="1"/>
</dbReference>
<sequence length="401" mass="45773">MRRFATFTVEKDGISIPSLEAVFPHVWLRDSCQCPSCVHPTSKQKLHKSTDIPLDIRPKATEDAVRTTKDPAGLHVEWSAKGIDEHHSFYPASFLQRNSSLEILRAFHREINRQPWPKTSTLDLSFPYEALSQPSHLLSAMTLLDLYGMIFVRDVPTTETSDEKCELRVLAEKFGQIRKTFYGETWDVRNVRNSKNIAYTNLHLGLHMDLLYFHNPPRYQALHCLRHRVEGGHSIFVDGLAAGLELYHTAEREFAELASTPVNFHYINDGHHLHSEHPTIEVRPEPLGGPDAAAIYCINYSPPFQAPLPPTTPPSFYAALNKFVKILEAPENRYECVLNEGEAVIFDNRRILHGRRSFADLELSGADGETNRWLKGCYLDEDAFQDKRRILDIQETEQEGS</sequence>
<evidence type="ECO:0000256" key="2">
    <source>
        <dbReference type="ARBA" id="ARBA00008654"/>
    </source>
</evidence>
<keyword evidence="3" id="KW-0479">Metal-binding</keyword>
<dbReference type="PANTHER" id="PTHR10696:SF25">
    <property type="entry name" value="OXIDOREDUCTASE AIM17-RELATED"/>
    <property type="match status" value="1"/>
</dbReference>
<dbReference type="Pfam" id="PF02668">
    <property type="entry name" value="TauD"/>
    <property type="match status" value="1"/>
</dbReference>
<keyword evidence="6" id="KW-0408">Iron</keyword>
<dbReference type="STRING" id="50990.A0A4Y7PWN6"/>
<dbReference type="InterPro" id="IPR038492">
    <property type="entry name" value="GBBH-like_N_sf"/>
</dbReference>
<dbReference type="VEuPathDB" id="FungiDB:BD410DRAFT_727826"/>
<gene>
    <name evidence="9" type="ORF">BD410DRAFT_727826</name>
</gene>
<evidence type="ECO:0000256" key="5">
    <source>
        <dbReference type="ARBA" id="ARBA00023002"/>
    </source>
</evidence>
<evidence type="ECO:0000256" key="4">
    <source>
        <dbReference type="ARBA" id="ARBA00022964"/>
    </source>
</evidence>
<keyword evidence="10" id="KW-1185">Reference proteome</keyword>
<dbReference type="Gene3D" id="3.60.130.10">
    <property type="entry name" value="Clavaminate synthase-like"/>
    <property type="match status" value="1"/>
</dbReference>
<reference evidence="9 10" key="1">
    <citation type="submission" date="2018-06" db="EMBL/GenBank/DDBJ databases">
        <title>A transcriptomic atlas of mushroom development highlights an independent origin of complex multicellularity.</title>
        <authorList>
            <consortium name="DOE Joint Genome Institute"/>
            <person name="Krizsan K."/>
            <person name="Almasi E."/>
            <person name="Merenyi Z."/>
            <person name="Sahu N."/>
            <person name="Viragh M."/>
            <person name="Koszo T."/>
            <person name="Mondo S."/>
            <person name="Kiss B."/>
            <person name="Balint B."/>
            <person name="Kues U."/>
            <person name="Barry K."/>
            <person name="Hegedus J.C."/>
            <person name="Henrissat B."/>
            <person name="Johnson J."/>
            <person name="Lipzen A."/>
            <person name="Ohm R."/>
            <person name="Nagy I."/>
            <person name="Pangilinan J."/>
            <person name="Yan J."/>
            <person name="Xiong Y."/>
            <person name="Grigoriev I.V."/>
            <person name="Hibbett D.S."/>
            <person name="Nagy L.G."/>
        </authorList>
    </citation>
    <scope>NUCLEOTIDE SEQUENCE [LARGE SCALE GENOMIC DNA]</scope>
    <source>
        <strain evidence="9 10">SZMC22713</strain>
    </source>
</reference>
<dbReference type="Gene3D" id="3.30.2020.30">
    <property type="match status" value="1"/>
</dbReference>
<comment type="similarity">
    <text evidence="2">Belongs to the gamma-BBH/TMLD family.</text>
</comment>
<evidence type="ECO:0000256" key="1">
    <source>
        <dbReference type="ARBA" id="ARBA00001954"/>
    </source>
</evidence>
<dbReference type="GO" id="GO:0005739">
    <property type="term" value="C:mitochondrion"/>
    <property type="evidence" value="ECO:0007669"/>
    <property type="project" value="TreeGrafter"/>
</dbReference>
<evidence type="ECO:0000313" key="10">
    <source>
        <dbReference type="Proteomes" id="UP000294933"/>
    </source>
</evidence>
<proteinExistence type="inferred from homology"/>
<evidence type="ECO:0000259" key="7">
    <source>
        <dbReference type="Pfam" id="PF02668"/>
    </source>
</evidence>